<accession>A0AAV0B3Q7</accession>
<protein>
    <submittedName>
        <fullName evidence="1">Uncharacterized protein</fullName>
    </submittedName>
</protein>
<comment type="caution">
    <text evidence="1">The sequence shown here is derived from an EMBL/GenBank/DDBJ whole genome shotgun (WGS) entry which is preliminary data.</text>
</comment>
<evidence type="ECO:0000313" key="2">
    <source>
        <dbReference type="Proteomes" id="UP001153365"/>
    </source>
</evidence>
<organism evidence="1 2">
    <name type="scientific">Phakopsora pachyrhizi</name>
    <name type="common">Asian soybean rust disease fungus</name>
    <dbReference type="NCBI Taxonomy" id="170000"/>
    <lineage>
        <taxon>Eukaryota</taxon>
        <taxon>Fungi</taxon>
        <taxon>Dikarya</taxon>
        <taxon>Basidiomycota</taxon>
        <taxon>Pucciniomycotina</taxon>
        <taxon>Pucciniomycetes</taxon>
        <taxon>Pucciniales</taxon>
        <taxon>Phakopsoraceae</taxon>
        <taxon>Phakopsora</taxon>
    </lineage>
</organism>
<keyword evidence="2" id="KW-1185">Reference proteome</keyword>
<proteinExistence type="predicted"/>
<evidence type="ECO:0000313" key="1">
    <source>
        <dbReference type="EMBL" id="CAH7676377.1"/>
    </source>
</evidence>
<dbReference type="Proteomes" id="UP001153365">
    <property type="component" value="Unassembled WGS sequence"/>
</dbReference>
<name>A0AAV0B3Q7_PHAPC</name>
<gene>
    <name evidence="1" type="ORF">PPACK8108_LOCUS11495</name>
</gene>
<reference evidence="1" key="1">
    <citation type="submission" date="2022-06" db="EMBL/GenBank/DDBJ databases">
        <authorList>
            <consortium name="SYNGENTA / RWTH Aachen University"/>
        </authorList>
    </citation>
    <scope>NUCLEOTIDE SEQUENCE</scope>
</reference>
<dbReference type="EMBL" id="CALTRL010002660">
    <property type="protein sequence ID" value="CAH7676377.1"/>
    <property type="molecule type" value="Genomic_DNA"/>
</dbReference>
<sequence>MRFGEWEAVCFLFRIDLDRVWEDRPRLGEGEDENSLLRDALEGVVGDRPRLGEGEDENSLLRDALEGVVGDRPCLGEGEDENSLPRDALEGVVGDRPRLGEGEDENSLLQDALEGVVGDRPRFGEVVGDRPRFVDKETGASLFRAFDGVVGAIQDLGEEATDSLFFEEIPDLLDLGMCPLLVLSANVAASEFNLEFSLVFAFVRISDSEGDLVSESLLLTSASFEDPVVENF</sequence>
<dbReference type="AlphaFoldDB" id="A0AAV0B3Q7"/>